<protein>
    <submittedName>
        <fullName evidence="2">Dihydrofolate reductase</fullName>
    </submittedName>
</protein>
<sequence>MRKVVVYELLSLDGVAEKPDEFFTAWDEAMDANLAAVIAAQDAVVLGRHSYTEWAQFWPSSPIEPFATFINDVPKYVATSTPLDQQWANATAIEGGLVEFVRELKTRRGGDVGVHASISVARALLAADLVDELRLVVAPAIVGRGRRLLDGLPAMRLEPTRGVTSPTGHLLVDYRVVR</sequence>
<name>A0A1C4X5D7_9ACTN</name>
<dbReference type="PANTHER" id="PTHR38011">
    <property type="entry name" value="DIHYDROFOLATE REDUCTASE FAMILY PROTEIN (AFU_ORTHOLOGUE AFUA_8G06820)"/>
    <property type="match status" value="1"/>
</dbReference>
<gene>
    <name evidence="2" type="ORF">GA0070564_102724</name>
</gene>
<dbReference type="GO" id="GO:0008703">
    <property type="term" value="F:5-amino-6-(5-phosphoribosylamino)uracil reductase activity"/>
    <property type="evidence" value="ECO:0007669"/>
    <property type="project" value="InterPro"/>
</dbReference>
<dbReference type="EMBL" id="FMCX01000002">
    <property type="protein sequence ID" value="SCF03618.1"/>
    <property type="molecule type" value="Genomic_DNA"/>
</dbReference>
<organism evidence="2 3">
    <name type="scientific">Micromonospora mirobrigensis</name>
    <dbReference type="NCBI Taxonomy" id="262898"/>
    <lineage>
        <taxon>Bacteria</taxon>
        <taxon>Bacillati</taxon>
        <taxon>Actinomycetota</taxon>
        <taxon>Actinomycetes</taxon>
        <taxon>Micromonosporales</taxon>
        <taxon>Micromonosporaceae</taxon>
        <taxon>Micromonospora</taxon>
    </lineage>
</organism>
<evidence type="ECO:0000313" key="2">
    <source>
        <dbReference type="EMBL" id="SCF03618.1"/>
    </source>
</evidence>
<dbReference type="InterPro" id="IPR024072">
    <property type="entry name" value="DHFR-like_dom_sf"/>
</dbReference>
<evidence type="ECO:0000259" key="1">
    <source>
        <dbReference type="Pfam" id="PF01872"/>
    </source>
</evidence>
<dbReference type="Gene3D" id="3.40.430.10">
    <property type="entry name" value="Dihydrofolate Reductase, subunit A"/>
    <property type="match status" value="1"/>
</dbReference>
<evidence type="ECO:0000313" key="3">
    <source>
        <dbReference type="Proteomes" id="UP000199504"/>
    </source>
</evidence>
<accession>A0A1C4X5D7</accession>
<keyword evidence="3" id="KW-1185">Reference proteome</keyword>
<dbReference type="PANTHER" id="PTHR38011:SF2">
    <property type="entry name" value="BIFUNCTIONAL DEAMINASE-REDUCTASE DOMAIN PROTEIN"/>
    <property type="match status" value="1"/>
</dbReference>
<dbReference type="RefSeq" id="WP_091606748.1">
    <property type="nucleotide sequence ID" value="NZ_FMCX01000002.1"/>
</dbReference>
<reference evidence="3" key="1">
    <citation type="submission" date="2016-06" db="EMBL/GenBank/DDBJ databases">
        <authorList>
            <person name="Varghese N."/>
            <person name="Submissions Spin"/>
        </authorList>
    </citation>
    <scope>NUCLEOTIDE SEQUENCE [LARGE SCALE GENOMIC DNA]</scope>
    <source>
        <strain evidence="3">DSM 44830</strain>
    </source>
</reference>
<dbReference type="Pfam" id="PF01872">
    <property type="entry name" value="RibD_C"/>
    <property type="match status" value="1"/>
</dbReference>
<dbReference type="GO" id="GO:0009231">
    <property type="term" value="P:riboflavin biosynthetic process"/>
    <property type="evidence" value="ECO:0007669"/>
    <property type="project" value="InterPro"/>
</dbReference>
<proteinExistence type="predicted"/>
<dbReference type="SUPFAM" id="SSF53597">
    <property type="entry name" value="Dihydrofolate reductase-like"/>
    <property type="match status" value="1"/>
</dbReference>
<dbReference type="InterPro" id="IPR002734">
    <property type="entry name" value="RibDG_C"/>
</dbReference>
<dbReference type="Proteomes" id="UP000199504">
    <property type="component" value="Unassembled WGS sequence"/>
</dbReference>
<dbReference type="OrthoDB" id="3471694at2"/>
<dbReference type="AlphaFoldDB" id="A0A1C4X5D7"/>
<dbReference type="STRING" id="262898.GA0070564_102724"/>
<feature type="domain" description="Bacterial bifunctional deaminase-reductase C-terminal" evidence="1">
    <location>
        <begin position="3"/>
        <end position="158"/>
    </location>
</feature>
<dbReference type="InterPro" id="IPR050765">
    <property type="entry name" value="Riboflavin_Biosynth_HTPR"/>
</dbReference>